<dbReference type="CDD" id="cd02772">
    <property type="entry name" value="MopB_NDH-1_NuoG2"/>
    <property type="match status" value="1"/>
</dbReference>
<keyword evidence="6" id="KW-0408">Iron</keyword>
<dbReference type="InterPro" id="IPR019574">
    <property type="entry name" value="NADH_UbQ_OxRdtase_Gsu_4Fe4S-bd"/>
</dbReference>
<dbReference type="Pfam" id="PF00384">
    <property type="entry name" value="Molybdopterin"/>
    <property type="match status" value="1"/>
</dbReference>
<evidence type="ECO:0000256" key="5">
    <source>
        <dbReference type="ARBA" id="ARBA00022967"/>
    </source>
</evidence>
<dbReference type="GO" id="GO:0042773">
    <property type="term" value="P:ATP synthesis coupled electron transport"/>
    <property type="evidence" value="ECO:0007669"/>
    <property type="project" value="InterPro"/>
</dbReference>
<dbReference type="InterPro" id="IPR010228">
    <property type="entry name" value="NADH_UbQ_OxRdtase_Gsu"/>
</dbReference>
<dbReference type="SUPFAM" id="SSF54292">
    <property type="entry name" value="2Fe-2S ferredoxin-like"/>
    <property type="match status" value="1"/>
</dbReference>
<dbReference type="CDD" id="cd00207">
    <property type="entry name" value="fer2"/>
    <property type="match status" value="1"/>
</dbReference>
<keyword evidence="13" id="KW-0830">Ubiquinone</keyword>
<dbReference type="FunFam" id="3.10.20.740:FF:000001">
    <property type="entry name" value="NADH-quinone oxidoreductase subunit G"/>
    <property type="match status" value="1"/>
</dbReference>
<dbReference type="InterPro" id="IPR036010">
    <property type="entry name" value="2Fe-2S_ferredoxin-like_sf"/>
</dbReference>
<dbReference type="Gene3D" id="3.40.228.10">
    <property type="entry name" value="Dimethylsulfoxide Reductase, domain 2"/>
    <property type="match status" value="1"/>
</dbReference>
<keyword evidence="3" id="KW-0004">4Fe-4S</keyword>
<dbReference type="InterPro" id="IPR000283">
    <property type="entry name" value="NADH_UbQ_OxRdtase_75kDa_su_CS"/>
</dbReference>
<keyword evidence="8" id="KW-0520">NAD</keyword>
<dbReference type="Pfam" id="PF10588">
    <property type="entry name" value="NADH-G_4Fe-4S_3"/>
    <property type="match status" value="1"/>
</dbReference>
<dbReference type="PROSITE" id="PS51839">
    <property type="entry name" value="4FE4S_HC3"/>
    <property type="match status" value="1"/>
</dbReference>
<gene>
    <name evidence="13" type="ORF">MNBD_GAMMA11-1472</name>
</gene>
<dbReference type="SMART" id="SM00929">
    <property type="entry name" value="NADH-G_4Fe-4S_3"/>
    <property type="match status" value="1"/>
</dbReference>
<dbReference type="PROSITE" id="PS51669">
    <property type="entry name" value="4FE4S_MOW_BIS_MGD"/>
    <property type="match status" value="1"/>
</dbReference>
<evidence type="ECO:0000256" key="6">
    <source>
        <dbReference type="ARBA" id="ARBA00023004"/>
    </source>
</evidence>
<dbReference type="PROSITE" id="PS00643">
    <property type="entry name" value="COMPLEX1_75K_3"/>
    <property type="match status" value="1"/>
</dbReference>
<evidence type="ECO:0000256" key="4">
    <source>
        <dbReference type="ARBA" id="ARBA00022723"/>
    </source>
</evidence>
<protein>
    <submittedName>
        <fullName evidence="13">NADH-ubiquinone oxidoreductase chain G</fullName>
        <ecNumber evidence="13">1.6.5.3</ecNumber>
    </submittedName>
</protein>
<name>A0A3B0XK19_9ZZZZ</name>
<dbReference type="GO" id="GO:0016651">
    <property type="term" value="F:oxidoreductase activity, acting on NAD(P)H"/>
    <property type="evidence" value="ECO:0007669"/>
    <property type="project" value="InterPro"/>
</dbReference>
<evidence type="ECO:0000256" key="9">
    <source>
        <dbReference type="ARBA" id="ARBA00034078"/>
    </source>
</evidence>
<feature type="domain" description="2Fe-2S ferredoxin-type" evidence="10">
    <location>
        <begin position="4"/>
        <end position="82"/>
    </location>
</feature>
<dbReference type="Gene3D" id="3.10.20.740">
    <property type="match status" value="1"/>
</dbReference>
<feature type="domain" description="4Fe-4S Mo/W bis-MGD-type" evidence="11">
    <location>
        <begin position="219"/>
        <end position="275"/>
    </location>
</feature>
<dbReference type="EMBL" id="UOFG01000208">
    <property type="protein sequence ID" value="VAW63662.1"/>
    <property type="molecule type" value="Genomic_DNA"/>
</dbReference>
<dbReference type="NCBIfam" id="TIGR01973">
    <property type="entry name" value="NuoG"/>
    <property type="match status" value="1"/>
</dbReference>
<dbReference type="SUPFAM" id="SSF53706">
    <property type="entry name" value="Formate dehydrogenase/DMSO reductase, domains 1-3"/>
    <property type="match status" value="1"/>
</dbReference>
<feature type="domain" description="4Fe-4S His(Cys)3-ligated-type" evidence="12">
    <location>
        <begin position="82"/>
        <end position="121"/>
    </location>
</feature>
<dbReference type="AlphaFoldDB" id="A0A3B0XK19"/>
<comment type="cofactor">
    <cofactor evidence="9">
        <name>[2Fe-2S] cluster</name>
        <dbReference type="ChEBI" id="CHEBI:190135"/>
    </cofactor>
</comment>
<evidence type="ECO:0000259" key="11">
    <source>
        <dbReference type="PROSITE" id="PS51669"/>
    </source>
</evidence>
<evidence type="ECO:0000256" key="3">
    <source>
        <dbReference type="ARBA" id="ARBA00022485"/>
    </source>
</evidence>
<keyword evidence="5" id="KW-1278">Translocase</keyword>
<dbReference type="FunFam" id="3.30.70.20:FF:000002">
    <property type="entry name" value="NADH-ubiquinone oxidoreductase 75 kDa subunit"/>
    <property type="match status" value="1"/>
</dbReference>
<keyword evidence="4" id="KW-0479">Metal-binding</keyword>
<evidence type="ECO:0000313" key="13">
    <source>
        <dbReference type="EMBL" id="VAW63662.1"/>
    </source>
</evidence>
<dbReference type="PROSITE" id="PS00642">
    <property type="entry name" value="COMPLEX1_75K_2"/>
    <property type="match status" value="1"/>
</dbReference>
<dbReference type="InterPro" id="IPR001041">
    <property type="entry name" value="2Fe-2S_ferredoxin-type"/>
</dbReference>
<comment type="cofactor">
    <cofactor evidence="1">
        <name>[4Fe-4S] cluster</name>
        <dbReference type="ChEBI" id="CHEBI:49883"/>
    </cofactor>
</comment>
<accession>A0A3B0XK19</accession>
<evidence type="ECO:0000259" key="10">
    <source>
        <dbReference type="PROSITE" id="PS51085"/>
    </source>
</evidence>
<keyword evidence="13" id="KW-0560">Oxidoreductase</keyword>
<dbReference type="Gene3D" id="3.30.70.20">
    <property type="match status" value="1"/>
</dbReference>
<dbReference type="PROSITE" id="PS51085">
    <property type="entry name" value="2FE2S_FER_2"/>
    <property type="match status" value="1"/>
</dbReference>
<dbReference type="PROSITE" id="PS00641">
    <property type="entry name" value="COMPLEX1_75K_1"/>
    <property type="match status" value="1"/>
</dbReference>
<dbReference type="PANTHER" id="PTHR43105">
    <property type="entry name" value="RESPIRATORY NITRATE REDUCTASE"/>
    <property type="match status" value="1"/>
</dbReference>
<dbReference type="SUPFAM" id="SSF54862">
    <property type="entry name" value="4Fe-4S ferredoxins"/>
    <property type="match status" value="1"/>
</dbReference>
<dbReference type="PANTHER" id="PTHR43105:SF13">
    <property type="entry name" value="NADH-UBIQUINONE OXIDOREDUCTASE 75 KDA SUBUNIT, MITOCHONDRIAL"/>
    <property type="match status" value="1"/>
</dbReference>
<dbReference type="InterPro" id="IPR006656">
    <property type="entry name" value="Mopterin_OxRdtase"/>
</dbReference>
<dbReference type="InterPro" id="IPR050123">
    <property type="entry name" value="Prok_molybdopt-oxidoreductase"/>
</dbReference>
<dbReference type="InterPro" id="IPR006963">
    <property type="entry name" value="Mopterin_OxRdtase_4Fe-4S_dom"/>
</dbReference>
<reference evidence="13" key="1">
    <citation type="submission" date="2018-06" db="EMBL/GenBank/DDBJ databases">
        <authorList>
            <person name="Zhirakovskaya E."/>
        </authorList>
    </citation>
    <scope>NUCLEOTIDE SEQUENCE</scope>
</reference>
<comment type="similarity">
    <text evidence="2">Belongs to the complex I 75 kDa subunit family.</text>
</comment>
<dbReference type="EC" id="1.6.5.3" evidence="13"/>
<proteinExistence type="inferred from homology"/>
<dbReference type="InterPro" id="IPR054351">
    <property type="entry name" value="NADH_UbQ_OxRdtase_ferredoxin"/>
</dbReference>
<evidence type="ECO:0000256" key="2">
    <source>
        <dbReference type="ARBA" id="ARBA00005404"/>
    </source>
</evidence>
<evidence type="ECO:0000256" key="1">
    <source>
        <dbReference type="ARBA" id="ARBA00001966"/>
    </source>
</evidence>
<dbReference type="Pfam" id="PF22151">
    <property type="entry name" value="Fer4_NDSU1"/>
    <property type="match status" value="1"/>
</dbReference>
<dbReference type="GO" id="GO:0051539">
    <property type="term" value="F:4 iron, 4 sulfur cluster binding"/>
    <property type="evidence" value="ECO:0007669"/>
    <property type="project" value="UniProtKB-KW"/>
</dbReference>
<sequence>MSEDMVTFIVDDIELRAPEGSMLIRATDKAGIHIPRFCYHDKLSVAANCRMCLVDVEKAPKPMPACATPIMDGMIVHTKSARALAAQKSVMEFLLINHPLDCPVCDQGGECELQDLSVGYGGDTSQYSDVKRVVFDKNIGPLIQTELTRCIQCTRCVRFGEEIAGMRELGMTDRGDRAVIGTFIEKSVDSEMSGNVIDICPVGALTAKPSRFSGRAWEMQQHAGISPHDSVGSNLFIHTLGGKVNRVVPRENESINEVWISDRDRFSYQGLYAQDRAIKPMMKLKGEWIETDWNTALQYAVDGLQLVAKNNSADELACWISPNATLEEHYLAQKLMRGAGSHNIDHRLRQTDFSDQDFAPVMPWLGKTIDSIENLEAILLVGSNVRKEQPLIAHRIRKAFNHHPIKVSAVNPRKFDQRFKTGHELVSSAQGMVNDLAGIAKAAGVNQANLTSLMAGAPSGECHKAIADELKAAAEAATIFIGNLAVQHPQFSALRALSYAIAKQTGATLAYLPEAANVAGAWLAGSVPHRVAGGVAVESAGKNIAEMLESPRKALITFNIEPEFDVASPAQVMKAIDAADFKVVINNYASETIKNYADVILPLSAFTETSGTYVNAEGRWQSFNGASAPSGESRPGWKILRVLANMMSIDGFEYMSSEEVRDELKEQCEDIQLDNSVSDDSPVLALAAVSGLQRVGDVSIYAVDSLVRRSTPLQLTRDADQNYAAINDTLAGRLKLEEGDRVTLTQSGHTEFTEIRIDNTLADDCVWLGAAEELSIQMASPCSPIELEKA</sequence>
<dbReference type="GO" id="GO:0008137">
    <property type="term" value="F:NADH dehydrogenase (ubiquinone) activity"/>
    <property type="evidence" value="ECO:0007669"/>
    <property type="project" value="InterPro"/>
</dbReference>
<dbReference type="Pfam" id="PF13510">
    <property type="entry name" value="Fer2_4"/>
    <property type="match status" value="1"/>
</dbReference>
<dbReference type="GO" id="GO:0016020">
    <property type="term" value="C:membrane"/>
    <property type="evidence" value="ECO:0007669"/>
    <property type="project" value="InterPro"/>
</dbReference>
<evidence type="ECO:0000259" key="12">
    <source>
        <dbReference type="PROSITE" id="PS51839"/>
    </source>
</evidence>
<dbReference type="Pfam" id="PF22117">
    <property type="entry name" value="Fer4_Nqo3"/>
    <property type="match status" value="1"/>
</dbReference>
<evidence type="ECO:0000256" key="7">
    <source>
        <dbReference type="ARBA" id="ARBA00023014"/>
    </source>
</evidence>
<dbReference type="Gene3D" id="3.40.50.740">
    <property type="match status" value="2"/>
</dbReference>
<organism evidence="13">
    <name type="scientific">hydrothermal vent metagenome</name>
    <dbReference type="NCBI Taxonomy" id="652676"/>
    <lineage>
        <taxon>unclassified sequences</taxon>
        <taxon>metagenomes</taxon>
        <taxon>ecological metagenomes</taxon>
    </lineage>
</organism>
<dbReference type="GO" id="GO:0046872">
    <property type="term" value="F:metal ion binding"/>
    <property type="evidence" value="ECO:0007669"/>
    <property type="project" value="UniProtKB-KW"/>
</dbReference>
<keyword evidence="7" id="KW-0411">Iron-sulfur</keyword>
<evidence type="ECO:0000256" key="8">
    <source>
        <dbReference type="ARBA" id="ARBA00023027"/>
    </source>
</evidence>